<sequence length="282" mass="32246">MTNVVRCGGPLLAIIRREHLDTVEGAFQYAGGEDLIKSGLGTRRRSRIRLTDDTGQSHTLYMKCYGCEGLFTRLRRWLRTGRCASQGAAEFANIERVRALDIRTMEPLVFGDDYAPLAGGRSFLLVGEVPGEALERCGEDVLSRWADRPERIDALTDQLADLVARLHRGGCVHQDLYASHLFLDEGADGDELYLIDLARVFRPRWRRFRWRVKDLAQLKYSMPARWVDGSWERFLTRYLGPEQTDLRATFEAAVDRRLGWMQRRHERKRSAGADSRPMEGGS</sequence>
<comment type="caution">
    <text evidence="1">The sequence shown here is derived from an EMBL/GenBank/DDBJ whole genome shotgun (WGS) entry which is preliminary data.</text>
</comment>
<accession>A0A0F9TKV7</accession>
<dbReference type="InterPro" id="IPR011009">
    <property type="entry name" value="Kinase-like_dom_sf"/>
</dbReference>
<protein>
    <recommendedName>
        <fullName evidence="2">Protein kinase domain-containing protein</fullName>
    </recommendedName>
</protein>
<dbReference type="Pfam" id="PF06293">
    <property type="entry name" value="Kdo"/>
    <property type="match status" value="1"/>
</dbReference>
<evidence type="ECO:0000313" key="1">
    <source>
        <dbReference type="EMBL" id="KKN79894.1"/>
    </source>
</evidence>
<organism evidence="1">
    <name type="scientific">marine sediment metagenome</name>
    <dbReference type="NCBI Taxonomy" id="412755"/>
    <lineage>
        <taxon>unclassified sequences</taxon>
        <taxon>metagenomes</taxon>
        <taxon>ecological metagenomes</taxon>
    </lineage>
</organism>
<dbReference type="AlphaFoldDB" id="A0A0F9TKV7"/>
<dbReference type="EMBL" id="LAZR01000240">
    <property type="protein sequence ID" value="KKN79894.1"/>
    <property type="molecule type" value="Genomic_DNA"/>
</dbReference>
<gene>
    <name evidence="1" type="ORF">LCGC14_0335230</name>
</gene>
<proteinExistence type="predicted"/>
<dbReference type="SUPFAM" id="SSF56112">
    <property type="entry name" value="Protein kinase-like (PK-like)"/>
    <property type="match status" value="1"/>
</dbReference>
<reference evidence="1" key="1">
    <citation type="journal article" date="2015" name="Nature">
        <title>Complex archaea that bridge the gap between prokaryotes and eukaryotes.</title>
        <authorList>
            <person name="Spang A."/>
            <person name="Saw J.H."/>
            <person name="Jorgensen S.L."/>
            <person name="Zaremba-Niedzwiedzka K."/>
            <person name="Martijn J."/>
            <person name="Lind A.E."/>
            <person name="van Eijk R."/>
            <person name="Schleper C."/>
            <person name="Guy L."/>
            <person name="Ettema T.J."/>
        </authorList>
    </citation>
    <scope>NUCLEOTIDE SEQUENCE</scope>
</reference>
<dbReference type="Gene3D" id="1.10.510.10">
    <property type="entry name" value="Transferase(Phosphotransferase) domain 1"/>
    <property type="match status" value="1"/>
</dbReference>
<name>A0A0F9TKV7_9ZZZZ</name>
<evidence type="ECO:0008006" key="2">
    <source>
        <dbReference type="Google" id="ProtNLM"/>
    </source>
</evidence>